<dbReference type="InterPro" id="IPR005913">
    <property type="entry name" value="dTDP_dehydrorham_reduct"/>
</dbReference>
<comment type="caution">
    <text evidence="4">The sequence shown here is derived from an EMBL/GenBank/DDBJ whole genome shotgun (WGS) entry which is preliminary data.</text>
</comment>
<reference evidence="4" key="1">
    <citation type="submission" date="2021-01" db="EMBL/GenBank/DDBJ databases">
        <title>Whole genome shotgun sequence of Cellulomonas pakistanensis NBRC 110800.</title>
        <authorList>
            <person name="Komaki H."/>
            <person name="Tamura T."/>
        </authorList>
    </citation>
    <scope>NUCLEOTIDE SEQUENCE</scope>
    <source>
        <strain evidence="4">NBRC 110800</strain>
    </source>
</reference>
<dbReference type="NCBIfam" id="TIGR01214">
    <property type="entry name" value="rmlD"/>
    <property type="match status" value="1"/>
</dbReference>
<organism evidence="4 5">
    <name type="scientific">Cellulomonas pakistanensis</name>
    <dbReference type="NCBI Taxonomy" id="992287"/>
    <lineage>
        <taxon>Bacteria</taxon>
        <taxon>Bacillati</taxon>
        <taxon>Actinomycetota</taxon>
        <taxon>Actinomycetes</taxon>
        <taxon>Micrococcales</taxon>
        <taxon>Cellulomonadaceae</taxon>
        <taxon>Cellulomonas</taxon>
    </lineage>
</organism>
<proteinExistence type="inferred from homology"/>
<keyword evidence="2" id="KW-0521">NADP</keyword>
<dbReference type="EC" id="1.1.1.133" evidence="2"/>
<evidence type="ECO:0000313" key="4">
    <source>
        <dbReference type="EMBL" id="GIG36094.1"/>
    </source>
</evidence>
<comment type="similarity">
    <text evidence="1 2">Belongs to the dTDP-4-dehydrorhamnose reductase family.</text>
</comment>
<dbReference type="SUPFAM" id="SSF51735">
    <property type="entry name" value="NAD(P)-binding Rossmann-fold domains"/>
    <property type="match status" value="1"/>
</dbReference>
<feature type="domain" description="RmlD-like substrate binding" evidence="3">
    <location>
        <begin position="2"/>
        <end position="271"/>
    </location>
</feature>
<evidence type="ECO:0000256" key="2">
    <source>
        <dbReference type="RuleBase" id="RU364082"/>
    </source>
</evidence>
<evidence type="ECO:0000259" key="3">
    <source>
        <dbReference type="Pfam" id="PF04321"/>
    </source>
</evidence>
<evidence type="ECO:0000313" key="5">
    <source>
        <dbReference type="Proteomes" id="UP000642125"/>
    </source>
</evidence>
<evidence type="ECO:0000256" key="1">
    <source>
        <dbReference type="ARBA" id="ARBA00010944"/>
    </source>
</evidence>
<dbReference type="GO" id="GO:0005829">
    <property type="term" value="C:cytosol"/>
    <property type="evidence" value="ECO:0007669"/>
    <property type="project" value="TreeGrafter"/>
</dbReference>
<name>A0A919PBW5_9CELL</name>
<dbReference type="CDD" id="cd05254">
    <property type="entry name" value="dTDP_HR_like_SDR_e"/>
    <property type="match status" value="1"/>
</dbReference>
<dbReference type="Pfam" id="PF04321">
    <property type="entry name" value="RmlD_sub_bind"/>
    <property type="match status" value="1"/>
</dbReference>
<dbReference type="Gene3D" id="3.40.50.720">
    <property type="entry name" value="NAD(P)-binding Rossmann-like Domain"/>
    <property type="match status" value="1"/>
</dbReference>
<keyword evidence="5" id="KW-1185">Reference proteome</keyword>
<dbReference type="PANTHER" id="PTHR10491">
    <property type="entry name" value="DTDP-4-DEHYDRORHAMNOSE REDUCTASE"/>
    <property type="match status" value="1"/>
</dbReference>
<gene>
    <name evidence="4" type="primary">rfbD</name>
    <name evidence="4" type="ORF">Cpa01nite_14750</name>
</gene>
<comment type="pathway">
    <text evidence="2">Carbohydrate biosynthesis; dTDP-L-rhamnose biosynthesis.</text>
</comment>
<keyword evidence="2" id="KW-0560">Oxidoreductase</keyword>
<dbReference type="GO" id="GO:0019305">
    <property type="term" value="P:dTDP-rhamnose biosynthetic process"/>
    <property type="evidence" value="ECO:0007669"/>
    <property type="project" value="TreeGrafter"/>
</dbReference>
<dbReference type="AlphaFoldDB" id="A0A919PBW5"/>
<dbReference type="GO" id="GO:0008831">
    <property type="term" value="F:dTDP-4-dehydrorhamnose reductase activity"/>
    <property type="evidence" value="ECO:0007669"/>
    <property type="project" value="UniProtKB-EC"/>
</dbReference>
<dbReference type="PANTHER" id="PTHR10491:SF4">
    <property type="entry name" value="METHIONINE ADENOSYLTRANSFERASE 2 SUBUNIT BETA"/>
    <property type="match status" value="1"/>
</dbReference>
<dbReference type="InterPro" id="IPR029903">
    <property type="entry name" value="RmlD-like-bd"/>
</dbReference>
<sequence length="277" mass="28473">MVGATGMLGKDLLRVLGEHGRDADGLGSAGLDVTDAAATSAAVRGYDVVVNSAAYTAVDAAETDEAAAFAVNAVGPANLARACAAAGSRLVQISTDYVFDGSATTPYPDDAPVAPRSAYGRTKLAGEWAARAGSDDVLVVRTAWLYGAHGGCFPKTIARVARERGGLDVVDDQVGQPTWTVDLAELVVRLVLAQAPAGTYHGTASGQVSWHGFAQAVVAAAGLDEQIVRPTTSEAFTRPAPRPAYSVLDHGSVRSAGVEPIGDWRERWDAAAASVLA</sequence>
<protein>
    <recommendedName>
        <fullName evidence="2">dTDP-4-dehydrorhamnose reductase</fullName>
        <ecNumber evidence="2">1.1.1.133</ecNumber>
    </recommendedName>
</protein>
<dbReference type="EMBL" id="BONO01000009">
    <property type="protein sequence ID" value="GIG36094.1"/>
    <property type="molecule type" value="Genomic_DNA"/>
</dbReference>
<accession>A0A919PBW5</accession>
<dbReference type="Gene3D" id="3.90.25.10">
    <property type="entry name" value="UDP-galactose 4-epimerase, domain 1"/>
    <property type="match status" value="1"/>
</dbReference>
<dbReference type="InterPro" id="IPR036291">
    <property type="entry name" value="NAD(P)-bd_dom_sf"/>
</dbReference>
<dbReference type="Proteomes" id="UP000642125">
    <property type="component" value="Unassembled WGS sequence"/>
</dbReference>
<comment type="function">
    <text evidence="2">Catalyzes the reduction of dTDP-6-deoxy-L-lyxo-4-hexulose to yield dTDP-L-rhamnose.</text>
</comment>